<dbReference type="CDD" id="cd06558">
    <property type="entry name" value="crotonase-like"/>
    <property type="match status" value="1"/>
</dbReference>
<dbReference type="AlphaFoldDB" id="A0A952FMB5"/>
<evidence type="ECO:0000313" key="1">
    <source>
        <dbReference type="EMBL" id="MBW8726986.1"/>
    </source>
</evidence>
<dbReference type="PANTHER" id="PTHR11941:SF54">
    <property type="entry name" value="ENOYL-COA HYDRATASE, MITOCHONDRIAL"/>
    <property type="match status" value="1"/>
</dbReference>
<dbReference type="SUPFAM" id="SSF52096">
    <property type="entry name" value="ClpP/crotonase"/>
    <property type="match status" value="1"/>
</dbReference>
<dbReference type="InterPro" id="IPR029045">
    <property type="entry name" value="ClpP/crotonase-like_dom_sf"/>
</dbReference>
<dbReference type="Gene3D" id="3.90.226.10">
    <property type="entry name" value="2-enoyl-CoA Hydratase, Chain A, domain 1"/>
    <property type="match status" value="1"/>
</dbReference>
<dbReference type="GO" id="GO:0006635">
    <property type="term" value="P:fatty acid beta-oxidation"/>
    <property type="evidence" value="ECO:0007669"/>
    <property type="project" value="TreeGrafter"/>
</dbReference>
<dbReference type="Proteomes" id="UP000700706">
    <property type="component" value="Unassembled WGS sequence"/>
</dbReference>
<dbReference type="PANTHER" id="PTHR11941">
    <property type="entry name" value="ENOYL-COA HYDRATASE-RELATED"/>
    <property type="match status" value="1"/>
</dbReference>
<gene>
    <name evidence="1" type="ORF">JF625_17800</name>
</gene>
<organism evidence="1 2">
    <name type="scientific">Inquilinus limosus</name>
    <dbReference type="NCBI Taxonomy" id="171674"/>
    <lineage>
        <taxon>Bacteria</taxon>
        <taxon>Pseudomonadati</taxon>
        <taxon>Pseudomonadota</taxon>
        <taxon>Alphaproteobacteria</taxon>
        <taxon>Rhodospirillales</taxon>
        <taxon>Rhodospirillaceae</taxon>
        <taxon>Inquilinus</taxon>
    </lineage>
</organism>
<dbReference type="Pfam" id="PF00378">
    <property type="entry name" value="ECH_1"/>
    <property type="match status" value="1"/>
</dbReference>
<name>A0A952FMB5_9PROT</name>
<dbReference type="Gene3D" id="6.20.390.30">
    <property type="match status" value="1"/>
</dbReference>
<proteinExistence type="predicted"/>
<dbReference type="NCBIfam" id="NF006452">
    <property type="entry name" value="PRK08788.1"/>
    <property type="match status" value="1"/>
</dbReference>
<dbReference type="InterPro" id="IPR001753">
    <property type="entry name" value="Enoyl-CoA_hydra/iso"/>
</dbReference>
<evidence type="ECO:0000313" key="2">
    <source>
        <dbReference type="Proteomes" id="UP000700706"/>
    </source>
</evidence>
<dbReference type="EMBL" id="JAEKLZ010000246">
    <property type="protein sequence ID" value="MBW8726986.1"/>
    <property type="molecule type" value="Genomic_DNA"/>
</dbReference>
<dbReference type="GO" id="GO:0003824">
    <property type="term" value="F:catalytic activity"/>
    <property type="evidence" value="ECO:0007669"/>
    <property type="project" value="UniProtKB-ARBA"/>
</dbReference>
<sequence length="295" mass="33020">MREPAHLEVARSHYRNLVVELDPVDRIYWCQMRPEGRPSFTPELMREASDMQRSLQRLFADRAGEAQTPFDYYVSGSAVPGIFNLGGDLRLFGDKIRAGDRDGLRRYGQACIEIAYRTATAFDLPVITIALVQGDALGGGFESALAHDLIIAERQAKMGLPEILFNLFPGMGAYSFLSRRVGMVAAERMITSGRVYTAEELHAMGVVDVLAETGQGTEAVHAYVEQHRRKHNAHQALYRVRRRVNPVTMEELSDIVDIWVETALNLGDADLRKMERLTAAQDRRRTATAMPIAAE</sequence>
<accession>A0A952FMB5</accession>
<comment type="caution">
    <text evidence="1">The sequence shown here is derived from an EMBL/GenBank/DDBJ whole genome shotgun (WGS) entry which is preliminary data.</text>
</comment>
<reference evidence="1" key="1">
    <citation type="submission" date="2020-06" db="EMBL/GenBank/DDBJ databases">
        <title>Stable isotope informed genome-resolved metagenomics uncovers potential trophic interactions in rhizosphere soil.</title>
        <authorList>
            <person name="Starr E.P."/>
            <person name="Shi S."/>
            <person name="Blazewicz S.J."/>
            <person name="Koch B.J."/>
            <person name="Probst A.J."/>
            <person name="Hungate B.A."/>
            <person name="Pett-Ridge J."/>
            <person name="Firestone M.K."/>
            <person name="Banfield J.F."/>
        </authorList>
    </citation>
    <scope>NUCLEOTIDE SEQUENCE</scope>
    <source>
        <strain evidence="1">YM_69_17</strain>
    </source>
</reference>
<protein>
    <submittedName>
        <fullName evidence="1">Crotonase/enoyl-CoA hydratase family protein</fullName>
    </submittedName>
</protein>